<keyword evidence="1" id="KW-1133">Transmembrane helix</keyword>
<dbReference type="EMBL" id="MFJF01000007">
    <property type="protein sequence ID" value="OGG07906.1"/>
    <property type="molecule type" value="Genomic_DNA"/>
</dbReference>
<evidence type="ECO:0000256" key="1">
    <source>
        <dbReference type="SAM" id="Phobius"/>
    </source>
</evidence>
<proteinExistence type="predicted"/>
<dbReference type="Proteomes" id="UP000177354">
    <property type="component" value="Unassembled WGS sequence"/>
</dbReference>
<sequence>MNYYFQSAKITAPQDDRRWGSCFVENDLMVLLEIETDNSKPASQLGKSVLDTILLEFQNKTVKDKNTVKSLLKEISGNPYLKTVIIALNSGSDLFLGCLGKGQAVLIRNEKSGTIISGGFISQGEITFGDQIIFHSDRLASVLDAVDLDKLYHTGNLQQIEEELAARLSSDVNATGCAVLAVIVTEKKVDVSADLPVRGSQISVFVKNILQSGFFKKFYKIRSLFGFYYSIKDKKKRFLISLVTVLFIFLLLNIGISILRSKNSQKVKEINNSLETVKGQYDEALALIELNPVRSRELLSSAKMAVGNLLKTTGKKTREYKLLSDWFNKISSSEVDAYKIYKLTAVPLFFDITLIKPGGIGNDIAYYQEKKVILDKKNKTVYFLDTKTKEAKILAGIDTVKNAVAVSVHGSYVYVFNDEGIYRIDIVSKESKKVIERDKNWTDISDMEAYAGNLYLLDRGSNSVWKYIAAEEGFSDRISYVNKGVSADLRSMAQISIDGSVWAAGSSGIIKFTSGNRDIFSFADFSETVTGIDAISTSDENNYLYLLDKTLERIIIFDKEGVYNSQYQWPDLKNADGLAASEKEGKIYILIKDKIHAIDLK</sequence>
<evidence type="ECO:0008006" key="4">
    <source>
        <dbReference type="Google" id="ProtNLM"/>
    </source>
</evidence>
<keyword evidence="1" id="KW-0812">Transmembrane</keyword>
<protein>
    <recommendedName>
        <fullName evidence="4">PPM-type phosphatase domain-containing protein</fullName>
    </recommendedName>
</protein>
<dbReference type="SUPFAM" id="SSF101898">
    <property type="entry name" value="NHL repeat"/>
    <property type="match status" value="1"/>
</dbReference>
<dbReference type="InterPro" id="IPR011042">
    <property type="entry name" value="6-blade_b-propeller_TolB-like"/>
</dbReference>
<reference evidence="2 3" key="1">
    <citation type="journal article" date="2016" name="Nat. Commun.">
        <title>Thousands of microbial genomes shed light on interconnected biogeochemical processes in an aquifer system.</title>
        <authorList>
            <person name="Anantharaman K."/>
            <person name="Brown C.T."/>
            <person name="Hug L.A."/>
            <person name="Sharon I."/>
            <person name="Castelle C.J."/>
            <person name="Probst A.J."/>
            <person name="Thomas B.C."/>
            <person name="Singh A."/>
            <person name="Wilkins M.J."/>
            <person name="Karaoz U."/>
            <person name="Brodie E.L."/>
            <person name="Williams K.H."/>
            <person name="Hubbard S.S."/>
            <person name="Banfield J.F."/>
        </authorList>
    </citation>
    <scope>NUCLEOTIDE SEQUENCE [LARGE SCALE GENOMIC DNA]</scope>
</reference>
<dbReference type="AlphaFoldDB" id="A0A1F5Z638"/>
<comment type="caution">
    <text evidence="2">The sequence shown here is derived from an EMBL/GenBank/DDBJ whole genome shotgun (WGS) entry which is preliminary data.</text>
</comment>
<keyword evidence="1" id="KW-0472">Membrane</keyword>
<evidence type="ECO:0000313" key="2">
    <source>
        <dbReference type="EMBL" id="OGG07906.1"/>
    </source>
</evidence>
<feature type="transmembrane region" description="Helical" evidence="1">
    <location>
        <begin position="238"/>
        <end position="259"/>
    </location>
</feature>
<accession>A0A1F5Z638</accession>
<evidence type="ECO:0000313" key="3">
    <source>
        <dbReference type="Proteomes" id="UP000177354"/>
    </source>
</evidence>
<name>A0A1F5Z638_9BACT</name>
<organism evidence="2 3">
    <name type="scientific">Candidatus Gottesmanbacteria bacterium RIFCSPHIGHO2_01_FULL_40_15</name>
    <dbReference type="NCBI Taxonomy" id="1798376"/>
    <lineage>
        <taxon>Bacteria</taxon>
        <taxon>Candidatus Gottesmaniibacteriota</taxon>
    </lineage>
</organism>
<dbReference type="Gene3D" id="2.120.10.30">
    <property type="entry name" value="TolB, C-terminal domain"/>
    <property type="match status" value="1"/>
</dbReference>
<gene>
    <name evidence="2" type="ORF">A2777_00670</name>
</gene>